<name>A0A8E2F4Q6_9PEZI</name>
<feature type="binding site" description="axial binding residue" evidence="1">
    <location>
        <position position="442"/>
    </location>
    <ligand>
        <name>heme</name>
        <dbReference type="ChEBI" id="CHEBI:30413"/>
    </ligand>
    <ligandPart>
        <name>Fe</name>
        <dbReference type="ChEBI" id="CHEBI:18248"/>
    </ligandPart>
</feature>
<keyword evidence="1" id="KW-0479">Metal-binding</keyword>
<comment type="cofactor">
    <cofactor evidence="1">
        <name>heme</name>
        <dbReference type="ChEBI" id="CHEBI:30413"/>
    </cofactor>
</comment>
<dbReference type="GO" id="GO:0004497">
    <property type="term" value="F:monooxygenase activity"/>
    <property type="evidence" value="ECO:0007669"/>
    <property type="project" value="InterPro"/>
</dbReference>
<dbReference type="PANTHER" id="PTHR24305">
    <property type="entry name" value="CYTOCHROME P450"/>
    <property type="match status" value="1"/>
</dbReference>
<dbReference type="InterPro" id="IPR050121">
    <property type="entry name" value="Cytochrome_P450_monoxygenase"/>
</dbReference>
<dbReference type="InterPro" id="IPR002401">
    <property type="entry name" value="Cyt_P450_E_grp-I"/>
</dbReference>
<dbReference type="PANTHER" id="PTHR24305:SF222">
    <property type="entry name" value="CYTOCHROME P450 MONOOXYGENASE STCS"/>
    <property type="match status" value="1"/>
</dbReference>
<dbReference type="EMBL" id="KV749246">
    <property type="protein sequence ID" value="OCL10401.1"/>
    <property type="molecule type" value="Genomic_DNA"/>
</dbReference>
<gene>
    <name evidence="2" type="ORF">AOQ84DRAFT_396866</name>
</gene>
<keyword evidence="1" id="KW-0349">Heme</keyword>
<dbReference type="AlphaFoldDB" id="A0A8E2F4Q6"/>
<evidence type="ECO:0000313" key="3">
    <source>
        <dbReference type="Proteomes" id="UP000250140"/>
    </source>
</evidence>
<accession>A0A8E2F4Q6</accession>
<evidence type="ECO:0000256" key="1">
    <source>
        <dbReference type="PIRSR" id="PIRSR602401-1"/>
    </source>
</evidence>
<dbReference type="Gene3D" id="1.10.630.10">
    <property type="entry name" value="Cytochrome P450"/>
    <property type="match status" value="1"/>
</dbReference>
<organism evidence="2 3">
    <name type="scientific">Glonium stellatum</name>
    <dbReference type="NCBI Taxonomy" id="574774"/>
    <lineage>
        <taxon>Eukaryota</taxon>
        <taxon>Fungi</taxon>
        <taxon>Dikarya</taxon>
        <taxon>Ascomycota</taxon>
        <taxon>Pezizomycotina</taxon>
        <taxon>Dothideomycetes</taxon>
        <taxon>Pleosporomycetidae</taxon>
        <taxon>Gloniales</taxon>
        <taxon>Gloniaceae</taxon>
        <taxon>Glonium</taxon>
    </lineage>
</organism>
<evidence type="ECO:0000313" key="2">
    <source>
        <dbReference type="EMBL" id="OCL10401.1"/>
    </source>
</evidence>
<reference evidence="2 3" key="1">
    <citation type="journal article" date="2016" name="Nat. Commun.">
        <title>Ectomycorrhizal ecology is imprinted in the genome of the dominant symbiotic fungus Cenococcum geophilum.</title>
        <authorList>
            <consortium name="DOE Joint Genome Institute"/>
            <person name="Peter M."/>
            <person name="Kohler A."/>
            <person name="Ohm R.A."/>
            <person name="Kuo A."/>
            <person name="Krutzmann J."/>
            <person name="Morin E."/>
            <person name="Arend M."/>
            <person name="Barry K.W."/>
            <person name="Binder M."/>
            <person name="Choi C."/>
            <person name="Clum A."/>
            <person name="Copeland A."/>
            <person name="Grisel N."/>
            <person name="Haridas S."/>
            <person name="Kipfer T."/>
            <person name="LaButti K."/>
            <person name="Lindquist E."/>
            <person name="Lipzen A."/>
            <person name="Maire R."/>
            <person name="Meier B."/>
            <person name="Mihaltcheva S."/>
            <person name="Molinier V."/>
            <person name="Murat C."/>
            <person name="Poggeler S."/>
            <person name="Quandt C.A."/>
            <person name="Sperisen C."/>
            <person name="Tritt A."/>
            <person name="Tisserant E."/>
            <person name="Crous P.W."/>
            <person name="Henrissat B."/>
            <person name="Nehls U."/>
            <person name="Egli S."/>
            <person name="Spatafora J.W."/>
            <person name="Grigoriev I.V."/>
            <person name="Martin F.M."/>
        </authorList>
    </citation>
    <scope>NUCLEOTIDE SEQUENCE [LARGE SCALE GENOMIC DNA]</scope>
    <source>
        <strain evidence="2 3">CBS 207.34</strain>
    </source>
</reference>
<dbReference type="Proteomes" id="UP000250140">
    <property type="component" value="Unassembled WGS sequence"/>
</dbReference>
<dbReference type="InterPro" id="IPR001128">
    <property type="entry name" value="Cyt_P450"/>
</dbReference>
<dbReference type="SUPFAM" id="SSF48264">
    <property type="entry name" value="Cytochrome P450"/>
    <property type="match status" value="1"/>
</dbReference>
<dbReference type="InterPro" id="IPR036396">
    <property type="entry name" value="Cyt_P450_sf"/>
</dbReference>
<proteinExistence type="predicted"/>
<dbReference type="PRINTS" id="PR00463">
    <property type="entry name" value="EP450I"/>
</dbReference>
<dbReference type="GO" id="GO:0005506">
    <property type="term" value="F:iron ion binding"/>
    <property type="evidence" value="ECO:0007669"/>
    <property type="project" value="InterPro"/>
</dbReference>
<keyword evidence="1" id="KW-0408">Iron</keyword>
<dbReference type="GO" id="GO:0016705">
    <property type="term" value="F:oxidoreductase activity, acting on paired donors, with incorporation or reduction of molecular oxygen"/>
    <property type="evidence" value="ECO:0007669"/>
    <property type="project" value="InterPro"/>
</dbReference>
<dbReference type="OrthoDB" id="10029320at2759"/>
<dbReference type="Pfam" id="PF00067">
    <property type="entry name" value="p450"/>
    <property type="match status" value="2"/>
</dbReference>
<protein>
    <submittedName>
        <fullName evidence="2">Cytochrome P450</fullName>
    </submittedName>
</protein>
<dbReference type="GO" id="GO:0020037">
    <property type="term" value="F:heme binding"/>
    <property type="evidence" value="ECO:0007669"/>
    <property type="project" value="InterPro"/>
</dbReference>
<keyword evidence="3" id="KW-1185">Reference proteome</keyword>
<sequence length="518" mass="57958">MIDTAGVLLALAPLLLWYLYREAKYQRFKKYTHIPHLTPSLILGHMKTIDDFYKIGDRRRHIDYVFCQMAKAAGSPPVMLLDLRPVSYGVCIVFSHDVAEQISRPSKRFPYSTPKSPTFNEVLPIVGSHAIIRQEGEAWKQLRKKYNAGFAPQHLITLISSMLDKTAAFLNHLDTYAKSGAEFELDTLCTNLAFDIIGTVVMDVDLGAQRPPSQRSTIVTHFHALMQTFTDQAAIWIWFNPLLLLRRHRLSRLTNAAIKAAIAQKHAEAQTSPHASAARSVLARSLPATPTLTPAALQQTADQVKTFLFAGHDTMAILLQRLFYELSISPRVLAALRAELDDIFGPCADPAHVAAVFRDRAEDVLKRMTYASAACVDGMVLYLCHYGIQRDPGVYGDSADDFVPERWLGDSDTSAETEGRARAEGKLPASAWRPFERGPRNCIGQELANLEARVILASVARRYDFVKVGAGEVRLGEKGEPVLNEKGQYEVKSELFNTRQVTAKPYDCCRMRVKFHEN</sequence>